<evidence type="ECO:0000256" key="2">
    <source>
        <dbReference type="ARBA" id="ARBA00022801"/>
    </source>
</evidence>
<dbReference type="Pfam" id="PF00149">
    <property type="entry name" value="Metallophos"/>
    <property type="match status" value="1"/>
</dbReference>
<evidence type="ECO:0000259" key="3">
    <source>
        <dbReference type="Pfam" id="PF00149"/>
    </source>
</evidence>
<evidence type="ECO:0000313" key="5">
    <source>
        <dbReference type="Proteomes" id="UP000183995"/>
    </source>
</evidence>
<evidence type="ECO:0000313" key="4">
    <source>
        <dbReference type="EMBL" id="SHI19804.1"/>
    </source>
</evidence>
<organism evidence="4 5">
    <name type="scientific">Sporobacter termitidis DSM 10068</name>
    <dbReference type="NCBI Taxonomy" id="1123282"/>
    <lineage>
        <taxon>Bacteria</taxon>
        <taxon>Bacillati</taxon>
        <taxon>Bacillota</taxon>
        <taxon>Clostridia</taxon>
        <taxon>Eubacteriales</taxon>
        <taxon>Oscillospiraceae</taxon>
        <taxon>Sporobacter</taxon>
    </lineage>
</organism>
<dbReference type="InterPro" id="IPR004843">
    <property type="entry name" value="Calcineurin-like_PHP"/>
</dbReference>
<dbReference type="GO" id="GO:0009245">
    <property type="term" value="P:lipid A biosynthetic process"/>
    <property type="evidence" value="ECO:0007669"/>
    <property type="project" value="TreeGrafter"/>
</dbReference>
<feature type="domain" description="Calcineurin-like phosphoesterase" evidence="3">
    <location>
        <begin position="53"/>
        <end position="221"/>
    </location>
</feature>
<dbReference type="OrthoDB" id="9780884at2"/>
<dbReference type="GO" id="GO:0016020">
    <property type="term" value="C:membrane"/>
    <property type="evidence" value="ECO:0007669"/>
    <property type="project" value="GOC"/>
</dbReference>
<keyword evidence="2" id="KW-0378">Hydrolase</keyword>
<dbReference type="Gene3D" id="3.60.21.10">
    <property type="match status" value="1"/>
</dbReference>
<dbReference type="PANTHER" id="PTHR31302">
    <property type="entry name" value="TRANSMEMBRANE PROTEIN WITH METALLOPHOSPHOESTERASE DOMAIN-RELATED"/>
    <property type="match status" value="1"/>
</dbReference>
<dbReference type="AlphaFoldDB" id="A0A1M5Z6M2"/>
<dbReference type="GO" id="GO:0008758">
    <property type="term" value="F:UDP-2,3-diacylglucosamine hydrolase activity"/>
    <property type="evidence" value="ECO:0007669"/>
    <property type="project" value="TreeGrafter"/>
</dbReference>
<dbReference type="RefSeq" id="WP_073081332.1">
    <property type="nucleotide sequence ID" value="NZ_FQXV01000014.1"/>
</dbReference>
<dbReference type="Proteomes" id="UP000183995">
    <property type="component" value="Unassembled WGS sequence"/>
</dbReference>
<protein>
    <recommendedName>
        <fullName evidence="3">Calcineurin-like phosphoesterase domain-containing protein</fullName>
    </recommendedName>
</protein>
<gene>
    <name evidence="4" type="ORF">SAMN02745823_03280</name>
</gene>
<dbReference type="EMBL" id="FQXV01000014">
    <property type="protein sequence ID" value="SHI19804.1"/>
    <property type="molecule type" value="Genomic_DNA"/>
</dbReference>
<reference evidence="4 5" key="1">
    <citation type="submission" date="2016-11" db="EMBL/GenBank/DDBJ databases">
        <authorList>
            <person name="Jaros S."/>
            <person name="Januszkiewicz K."/>
            <person name="Wedrychowicz H."/>
        </authorList>
    </citation>
    <scope>NUCLEOTIDE SEQUENCE [LARGE SCALE GENOMIC DNA]</scope>
    <source>
        <strain evidence="4 5">DSM 10068</strain>
    </source>
</reference>
<dbReference type="PANTHER" id="PTHR31302:SF31">
    <property type="entry name" value="PHOSPHODIESTERASE YAEI"/>
    <property type="match status" value="1"/>
</dbReference>
<keyword evidence="1" id="KW-0479">Metal-binding</keyword>
<dbReference type="InterPro" id="IPR051158">
    <property type="entry name" value="Metallophosphoesterase_sf"/>
</dbReference>
<name>A0A1M5Z6M2_9FIRM</name>
<accession>A0A1M5Z6M2</accession>
<dbReference type="STRING" id="1123282.SAMN02745823_03280"/>
<dbReference type="SUPFAM" id="SSF56300">
    <property type="entry name" value="Metallo-dependent phosphatases"/>
    <property type="match status" value="1"/>
</dbReference>
<evidence type="ECO:0000256" key="1">
    <source>
        <dbReference type="ARBA" id="ARBA00022723"/>
    </source>
</evidence>
<dbReference type="InterPro" id="IPR029052">
    <property type="entry name" value="Metallo-depent_PP-like"/>
</dbReference>
<keyword evidence="5" id="KW-1185">Reference proteome</keyword>
<dbReference type="GO" id="GO:0046872">
    <property type="term" value="F:metal ion binding"/>
    <property type="evidence" value="ECO:0007669"/>
    <property type="project" value="UniProtKB-KW"/>
</dbReference>
<proteinExistence type="predicted"/>
<sequence length="283" mass="30670">MRKTKKRRHLGLPIFLIFALLLAFLFYDGNTRIVTDDYPVQASALPAAFDGYRIVQLSDIHAATFGKDNAALVGAVKKARPDIIAVTGDLINNDDDKSADLAVVRPLIQSLVSIAPVYYVTGNHEWDSGWVRELLTTLTDSGVTVLRNDYERLAVGKASIILAGIDDPNGPADMITPEELIADIRAKEGDAYIVLLAHRNNYLDRLSKAGVGLILCGHAHGGIVRLPLVGGLVGPSRELFPRYTSGVYSKDGTSMLVSRGIGNHTGFPRFLNNPEIAVAVLKK</sequence>